<feature type="transmembrane region" description="Helical" evidence="1">
    <location>
        <begin position="167"/>
        <end position="187"/>
    </location>
</feature>
<feature type="transmembrane region" description="Helical" evidence="1">
    <location>
        <begin position="59"/>
        <end position="80"/>
    </location>
</feature>
<dbReference type="EMBL" id="BARS01024858">
    <property type="protein sequence ID" value="GAG12497.1"/>
    <property type="molecule type" value="Genomic_DNA"/>
</dbReference>
<organism evidence="2">
    <name type="scientific">marine sediment metagenome</name>
    <dbReference type="NCBI Taxonomy" id="412755"/>
    <lineage>
        <taxon>unclassified sequences</taxon>
        <taxon>metagenomes</taxon>
        <taxon>ecological metagenomes</taxon>
    </lineage>
</organism>
<proteinExistence type="predicted"/>
<keyword evidence="1" id="KW-0812">Transmembrane</keyword>
<gene>
    <name evidence="2" type="ORF">S01H1_39398</name>
</gene>
<reference evidence="2" key="1">
    <citation type="journal article" date="2014" name="Front. Microbiol.">
        <title>High frequency of phylogenetically diverse reductive dehalogenase-homologous genes in deep subseafloor sedimentary metagenomes.</title>
        <authorList>
            <person name="Kawai M."/>
            <person name="Futagami T."/>
            <person name="Toyoda A."/>
            <person name="Takaki Y."/>
            <person name="Nishi S."/>
            <person name="Hori S."/>
            <person name="Arai W."/>
            <person name="Tsubouchi T."/>
            <person name="Morono Y."/>
            <person name="Uchiyama I."/>
            <person name="Ito T."/>
            <person name="Fujiyama A."/>
            <person name="Inagaki F."/>
            <person name="Takami H."/>
        </authorList>
    </citation>
    <scope>NUCLEOTIDE SEQUENCE</scope>
    <source>
        <strain evidence="2">Expedition CK06-06</strain>
    </source>
</reference>
<feature type="transmembrane region" description="Helical" evidence="1">
    <location>
        <begin position="100"/>
        <end position="121"/>
    </location>
</feature>
<protein>
    <submittedName>
        <fullName evidence="2">Uncharacterized protein</fullName>
    </submittedName>
</protein>
<name>X0VMX8_9ZZZZ</name>
<feature type="non-terminal residue" evidence="2">
    <location>
        <position position="223"/>
    </location>
</feature>
<dbReference type="AlphaFoldDB" id="X0VMX8"/>
<evidence type="ECO:0000313" key="2">
    <source>
        <dbReference type="EMBL" id="GAG12497.1"/>
    </source>
</evidence>
<keyword evidence="1" id="KW-0472">Membrane</keyword>
<comment type="caution">
    <text evidence="2">The sequence shown here is derived from an EMBL/GenBank/DDBJ whole genome shotgun (WGS) entry which is preliminary data.</text>
</comment>
<keyword evidence="1" id="KW-1133">Transmembrane helix</keyword>
<accession>X0VMX8</accession>
<sequence>MICDQGHYYNLRMTPSGDKNTSELSSSAAQPISVHRAFVYSASAPGLGEFYAGSRMRGLVTAALFIFFIVWFARLLFVILNEIVSQIFGSLNGIAPFVLPHVPFFSVGVSIFGLYFIWLWAMISAVDVATEQRKRDGEPPQASVAWAVAISWLCPGSGQVYTGSRRYGYLLFAAYLLGLLAMVPAYIQLFHSISDLAGSGQLRPNDPLAVIDIVHRLMARVNL</sequence>
<evidence type="ECO:0000256" key="1">
    <source>
        <dbReference type="SAM" id="Phobius"/>
    </source>
</evidence>